<protein>
    <recommendedName>
        <fullName evidence="6">Mitochondrial ribosomal protein S11</fullName>
    </recommendedName>
</protein>
<dbReference type="Proteomes" id="UP001292094">
    <property type="component" value="Unassembled WGS sequence"/>
</dbReference>
<dbReference type="HAMAP" id="MF_01310">
    <property type="entry name" value="Ribosomal_uS11"/>
    <property type="match status" value="1"/>
</dbReference>
<dbReference type="Pfam" id="PF00411">
    <property type="entry name" value="Ribosomal_S11"/>
    <property type="match status" value="1"/>
</dbReference>
<name>A0AAE1Q7U1_9EUCA</name>
<dbReference type="Gene3D" id="3.30.420.80">
    <property type="entry name" value="Ribosomal protein S11"/>
    <property type="match status" value="1"/>
</dbReference>
<sequence>MFVSASCRSRLPPSHFKEESVVNVVYLVSVLWKSVKMLRRVVARGLWSGHGAVRTSVELRNKEIRTHQDIAAKLLVGWRRRDELRGLHCTPSYYKTQDRKEMLASMPVKDEGTEGEVTQGLDNSLEGSGGMFPDEDTPNLLCDGVRFADLPILHARVSKNNTMLTLTDAKGMVKLYRSCGVEGFKNAKKGTNIAAQATAISLATRALNQGIKTVKVKVSGIGPGRMAAVKGLTMGGLNVVSITDDTPISFNYSQRPRKARKL</sequence>
<evidence type="ECO:0000256" key="3">
    <source>
        <dbReference type="ARBA" id="ARBA00023274"/>
    </source>
</evidence>
<proteinExistence type="inferred from homology"/>
<dbReference type="GO" id="GO:0006412">
    <property type="term" value="P:translation"/>
    <property type="evidence" value="ECO:0007669"/>
    <property type="project" value="InterPro"/>
</dbReference>
<dbReference type="SUPFAM" id="SSF53137">
    <property type="entry name" value="Translational machinery components"/>
    <property type="match status" value="1"/>
</dbReference>
<dbReference type="PANTHER" id="PTHR11759">
    <property type="entry name" value="40S RIBOSOMAL PROTEIN S14/30S RIBOSOMAL PROTEIN S11"/>
    <property type="match status" value="1"/>
</dbReference>
<evidence type="ECO:0000256" key="1">
    <source>
        <dbReference type="ARBA" id="ARBA00006194"/>
    </source>
</evidence>
<keyword evidence="2" id="KW-0689">Ribosomal protein</keyword>
<organism evidence="4 5">
    <name type="scientific">Petrolisthes manimaculis</name>
    <dbReference type="NCBI Taxonomy" id="1843537"/>
    <lineage>
        <taxon>Eukaryota</taxon>
        <taxon>Metazoa</taxon>
        <taxon>Ecdysozoa</taxon>
        <taxon>Arthropoda</taxon>
        <taxon>Crustacea</taxon>
        <taxon>Multicrustacea</taxon>
        <taxon>Malacostraca</taxon>
        <taxon>Eumalacostraca</taxon>
        <taxon>Eucarida</taxon>
        <taxon>Decapoda</taxon>
        <taxon>Pleocyemata</taxon>
        <taxon>Anomura</taxon>
        <taxon>Galatheoidea</taxon>
        <taxon>Porcellanidae</taxon>
        <taxon>Petrolisthes</taxon>
    </lineage>
</organism>
<comment type="similarity">
    <text evidence="1">Belongs to the universal ribosomal protein uS11 family.</text>
</comment>
<gene>
    <name evidence="4" type="ORF">Pmani_007904</name>
</gene>
<accession>A0AAE1Q7U1</accession>
<keyword evidence="3" id="KW-0687">Ribonucleoprotein</keyword>
<dbReference type="InterPro" id="IPR036967">
    <property type="entry name" value="Ribosomal_uS11_sf"/>
</dbReference>
<dbReference type="GO" id="GO:1990904">
    <property type="term" value="C:ribonucleoprotein complex"/>
    <property type="evidence" value="ECO:0007669"/>
    <property type="project" value="UniProtKB-KW"/>
</dbReference>
<dbReference type="EMBL" id="JAWZYT010000603">
    <property type="protein sequence ID" value="KAK4321266.1"/>
    <property type="molecule type" value="Genomic_DNA"/>
</dbReference>
<evidence type="ECO:0000313" key="5">
    <source>
        <dbReference type="Proteomes" id="UP001292094"/>
    </source>
</evidence>
<comment type="caution">
    <text evidence="4">The sequence shown here is derived from an EMBL/GenBank/DDBJ whole genome shotgun (WGS) entry which is preliminary data.</text>
</comment>
<evidence type="ECO:0008006" key="6">
    <source>
        <dbReference type="Google" id="ProtNLM"/>
    </source>
</evidence>
<dbReference type="InterPro" id="IPR001971">
    <property type="entry name" value="Ribosomal_uS11"/>
</dbReference>
<dbReference type="GO" id="GO:0003735">
    <property type="term" value="F:structural constituent of ribosome"/>
    <property type="evidence" value="ECO:0007669"/>
    <property type="project" value="InterPro"/>
</dbReference>
<evidence type="ECO:0000256" key="2">
    <source>
        <dbReference type="ARBA" id="ARBA00022980"/>
    </source>
</evidence>
<reference evidence="4" key="1">
    <citation type="submission" date="2023-11" db="EMBL/GenBank/DDBJ databases">
        <title>Genome assemblies of two species of porcelain crab, Petrolisthes cinctipes and Petrolisthes manimaculis (Anomura: Porcellanidae).</title>
        <authorList>
            <person name="Angst P."/>
        </authorList>
    </citation>
    <scope>NUCLEOTIDE SEQUENCE</scope>
    <source>
        <strain evidence="4">PB745_02</strain>
        <tissue evidence="4">Gill</tissue>
    </source>
</reference>
<keyword evidence="5" id="KW-1185">Reference proteome</keyword>
<dbReference type="GO" id="GO:0005840">
    <property type="term" value="C:ribosome"/>
    <property type="evidence" value="ECO:0007669"/>
    <property type="project" value="UniProtKB-KW"/>
</dbReference>
<dbReference type="AlphaFoldDB" id="A0AAE1Q7U1"/>
<evidence type="ECO:0000313" key="4">
    <source>
        <dbReference type="EMBL" id="KAK4321266.1"/>
    </source>
</evidence>